<dbReference type="Gene3D" id="3.60.20.30">
    <property type="entry name" value="(Glycosyl)asparaginase"/>
    <property type="match status" value="1"/>
</dbReference>
<evidence type="ECO:0000256" key="2">
    <source>
        <dbReference type="PIRSR" id="PIRSR600246-2"/>
    </source>
</evidence>
<dbReference type="OrthoDB" id="9780217at2"/>
<protein>
    <submittedName>
        <fullName evidence="4">L-asparaginase</fullName>
    </submittedName>
</protein>
<organism evidence="4 5">
    <name type="scientific">Daejeonella lutea</name>
    <dbReference type="NCBI Taxonomy" id="572036"/>
    <lineage>
        <taxon>Bacteria</taxon>
        <taxon>Pseudomonadati</taxon>
        <taxon>Bacteroidota</taxon>
        <taxon>Sphingobacteriia</taxon>
        <taxon>Sphingobacteriales</taxon>
        <taxon>Sphingobacteriaceae</taxon>
        <taxon>Daejeonella</taxon>
    </lineage>
</organism>
<dbReference type="Pfam" id="PF01112">
    <property type="entry name" value="Asparaginase_2"/>
    <property type="match status" value="1"/>
</dbReference>
<dbReference type="InterPro" id="IPR029055">
    <property type="entry name" value="Ntn_hydrolases_N"/>
</dbReference>
<feature type="binding site" evidence="2">
    <location>
        <begin position="185"/>
        <end position="188"/>
    </location>
    <ligand>
        <name>substrate</name>
    </ligand>
</feature>
<dbReference type="GO" id="GO:0016811">
    <property type="term" value="F:hydrolase activity, acting on carbon-nitrogen (but not peptide) bonds, in linear amides"/>
    <property type="evidence" value="ECO:0007669"/>
    <property type="project" value="UniProtKB-ARBA"/>
</dbReference>
<dbReference type="AlphaFoldDB" id="A0A1T5DTU2"/>
<keyword evidence="5" id="KW-1185">Reference proteome</keyword>
<reference evidence="5" key="1">
    <citation type="submission" date="2017-02" db="EMBL/GenBank/DDBJ databases">
        <authorList>
            <person name="Varghese N."/>
            <person name="Submissions S."/>
        </authorList>
    </citation>
    <scope>NUCLEOTIDE SEQUENCE [LARGE SCALE GENOMIC DNA]</scope>
    <source>
        <strain evidence="5">DSM 22385</strain>
    </source>
</reference>
<dbReference type="EMBL" id="FUYR01000002">
    <property type="protein sequence ID" value="SKB75115.1"/>
    <property type="molecule type" value="Genomic_DNA"/>
</dbReference>
<feature type="site" description="Cleavage; by autolysis" evidence="3">
    <location>
        <begin position="156"/>
        <end position="157"/>
    </location>
</feature>
<dbReference type="PANTHER" id="PTHR10188">
    <property type="entry name" value="L-ASPARAGINASE"/>
    <property type="match status" value="1"/>
</dbReference>
<dbReference type="STRING" id="572036.SAMN05661099_2607"/>
<feature type="active site" description="Nucleophile" evidence="1">
    <location>
        <position position="157"/>
    </location>
</feature>
<dbReference type="SUPFAM" id="SSF56235">
    <property type="entry name" value="N-terminal nucleophile aminohydrolases (Ntn hydrolases)"/>
    <property type="match status" value="1"/>
</dbReference>
<proteinExistence type="predicted"/>
<dbReference type="RefSeq" id="WP_079703097.1">
    <property type="nucleotide sequence ID" value="NZ_FUYR01000002.1"/>
</dbReference>
<name>A0A1T5DTU2_9SPHI</name>
<dbReference type="InterPro" id="IPR000246">
    <property type="entry name" value="Peptidase_T2"/>
</dbReference>
<evidence type="ECO:0000313" key="4">
    <source>
        <dbReference type="EMBL" id="SKB75115.1"/>
    </source>
</evidence>
<evidence type="ECO:0000256" key="1">
    <source>
        <dbReference type="PIRSR" id="PIRSR600246-1"/>
    </source>
</evidence>
<dbReference type="CDD" id="cd14949">
    <property type="entry name" value="Asparaginase_2_like_3"/>
    <property type="match status" value="1"/>
</dbReference>
<dbReference type="PANTHER" id="PTHR10188:SF6">
    <property type="entry name" value="N(4)-(BETA-N-ACETYLGLUCOSAMINYL)-L-ASPARAGINASE"/>
    <property type="match status" value="1"/>
</dbReference>
<evidence type="ECO:0000256" key="3">
    <source>
        <dbReference type="PIRSR" id="PIRSR600246-3"/>
    </source>
</evidence>
<gene>
    <name evidence="4" type="ORF">SAMN05661099_2607</name>
</gene>
<dbReference type="Proteomes" id="UP000189981">
    <property type="component" value="Unassembled WGS sequence"/>
</dbReference>
<accession>A0A1T5DTU2</accession>
<sequence>MEQKIIIHGGFFSESHTNQEVKQAKQEALSEIVQKSYQYLERHTALETSIYAVSLLEDCDLFNAGLGSQIQSDGKIRLSASIMDGKTEKFSGVINIEDVKNAVRVAEKLMVEEDRVLSGSGALDYARQNGFEYFNPETPQRRMEYEEKLNASIGLGTVGCVALDKEGNIAAATSTGGKGFEIPGRVSDSATVAGNFANAHAGISCTGVGEDIVSGGLSVKIVTRVTDGMSLEAAAKKSFEELKPYEGFAGIIGITSSGEIYHCDSHPYMVWASYDKEVSVFS</sequence>
<evidence type="ECO:0000313" key="5">
    <source>
        <dbReference type="Proteomes" id="UP000189981"/>
    </source>
</evidence>
<feature type="binding site" evidence="2">
    <location>
        <begin position="206"/>
        <end position="209"/>
    </location>
    <ligand>
        <name>substrate</name>
    </ligand>
</feature>